<feature type="domain" description="MmeI-like DNA-methyltransferase" evidence="10">
    <location>
        <begin position="330"/>
        <end position="590"/>
    </location>
</feature>
<dbReference type="Proteomes" id="UP000281975">
    <property type="component" value="Unassembled WGS sequence"/>
</dbReference>
<dbReference type="EC" id="2.1.1.72" evidence="1"/>
<evidence type="ECO:0000256" key="3">
    <source>
        <dbReference type="ARBA" id="ARBA00022679"/>
    </source>
</evidence>
<dbReference type="InterPro" id="IPR046820">
    <property type="entry name" value="MmeI_TRD"/>
</dbReference>
<dbReference type="Pfam" id="PF20473">
    <property type="entry name" value="MmeI_Mtase"/>
    <property type="match status" value="1"/>
</dbReference>
<dbReference type="EMBL" id="RBIN01000001">
    <property type="protein sequence ID" value="RKR07627.1"/>
    <property type="molecule type" value="Genomic_DNA"/>
</dbReference>
<dbReference type="PANTHER" id="PTHR33841">
    <property type="entry name" value="DNA METHYLTRANSFERASE YEEA-RELATED"/>
    <property type="match status" value="1"/>
</dbReference>
<comment type="catalytic activity">
    <reaction evidence="4">
        <text>a 2'-deoxyadenosine in DNA + S-adenosyl-L-methionine = an N(6)-methyl-2'-deoxyadenosine in DNA + S-adenosyl-L-homocysteine + H(+)</text>
        <dbReference type="Rhea" id="RHEA:15197"/>
        <dbReference type="Rhea" id="RHEA-COMP:12418"/>
        <dbReference type="Rhea" id="RHEA-COMP:12419"/>
        <dbReference type="ChEBI" id="CHEBI:15378"/>
        <dbReference type="ChEBI" id="CHEBI:57856"/>
        <dbReference type="ChEBI" id="CHEBI:59789"/>
        <dbReference type="ChEBI" id="CHEBI:90615"/>
        <dbReference type="ChEBI" id="CHEBI:90616"/>
        <dbReference type="EC" id="2.1.1.72"/>
    </reaction>
</comment>
<evidence type="ECO:0000256" key="4">
    <source>
        <dbReference type="ARBA" id="ARBA00047942"/>
    </source>
</evidence>
<keyword evidence="2 11" id="KW-0489">Methyltransferase</keyword>
<dbReference type="SUPFAM" id="SSF53335">
    <property type="entry name" value="S-adenosyl-L-methionine-dependent methyltransferases"/>
    <property type="match status" value="1"/>
</dbReference>
<evidence type="ECO:0000259" key="8">
    <source>
        <dbReference type="Pfam" id="PF20466"/>
    </source>
</evidence>
<proteinExistence type="predicted"/>
<feature type="compositionally biased region" description="Basic residues" evidence="5">
    <location>
        <begin position="907"/>
        <end position="918"/>
    </location>
</feature>
<dbReference type="Pfam" id="PF20466">
    <property type="entry name" value="MmeI_TRD"/>
    <property type="match status" value="1"/>
</dbReference>
<keyword evidence="3" id="KW-0808">Transferase</keyword>
<dbReference type="GO" id="GO:0032259">
    <property type="term" value="P:methylation"/>
    <property type="evidence" value="ECO:0007669"/>
    <property type="project" value="UniProtKB-KW"/>
</dbReference>
<feature type="domain" description="MmeI-like target recognition" evidence="8">
    <location>
        <begin position="612"/>
        <end position="813"/>
    </location>
</feature>
<evidence type="ECO:0000313" key="11">
    <source>
        <dbReference type="EMBL" id="RKR07627.1"/>
    </source>
</evidence>
<feature type="region of interest" description="Disordered" evidence="5">
    <location>
        <begin position="896"/>
        <end position="918"/>
    </location>
</feature>
<organism evidence="11 12">
    <name type="scientific">Kushneria sinocarnis</name>
    <dbReference type="NCBI Taxonomy" id="595502"/>
    <lineage>
        <taxon>Bacteria</taxon>
        <taxon>Pseudomonadati</taxon>
        <taxon>Pseudomonadota</taxon>
        <taxon>Gammaproteobacteria</taxon>
        <taxon>Oceanospirillales</taxon>
        <taxon>Halomonadaceae</taxon>
        <taxon>Kushneria</taxon>
    </lineage>
</organism>
<evidence type="ECO:0000259" key="9">
    <source>
        <dbReference type="Pfam" id="PF20467"/>
    </source>
</evidence>
<dbReference type="RefSeq" id="WP_121170842.1">
    <property type="nucleotide sequence ID" value="NZ_RBIN01000001.1"/>
</dbReference>
<dbReference type="GO" id="GO:0009007">
    <property type="term" value="F:site-specific DNA-methyltransferase (adenine-specific) activity"/>
    <property type="evidence" value="ECO:0007669"/>
    <property type="project" value="UniProtKB-EC"/>
</dbReference>
<evidence type="ECO:0000256" key="2">
    <source>
        <dbReference type="ARBA" id="ARBA00022603"/>
    </source>
</evidence>
<evidence type="ECO:0000259" key="7">
    <source>
        <dbReference type="Pfam" id="PF20465"/>
    </source>
</evidence>
<feature type="compositionally biased region" description="Basic and acidic residues" evidence="5">
    <location>
        <begin position="896"/>
        <end position="906"/>
    </location>
</feature>
<dbReference type="InterPro" id="IPR029063">
    <property type="entry name" value="SAM-dependent_MTases_sf"/>
</dbReference>
<keyword evidence="12" id="KW-1185">Reference proteome</keyword>
<feature type="domain" description="MmeI-like helicase spacer" evidence="7">
    <location>
        <begin position="176"/>
        <end position="254"/>
    </location>
</feature>
<dbReference type="InterPro" id="IPR050953">
    <property type="entry name" value="N4_N6_ade-DNA_methylase"/>
</dbReference>
<evidence type="ECO:0000256" key="5">
    <source>
        <dbReference type="SAM" id="MobiDB-lite"/>
    </source>
</evidence>
<dbReference type="InterPro" id="IPR046818">
    <property type="entry name" value="MmeI_C"/>
</dbReference>
<evidence type="ECO:0000259" key="10">
    <source>
        <dbReference type="Pfam" id="PF20473"/>
    </source>
</evidence>
<dbReference type="OrthoDB" id="9782445at2"/>
<dbReference type="Gene3D" id="3.40.50.150">
    <property type="entry name" value="Vaccinia Virus protein VP39"/>
    <property type="match status" value="1"/>
</dbReference>
<sequence>MAFNQVHCMEALAAATASGASHEDFIYSFLDAYGFPKATITQLRTGSSRNVATRQAEGHVGLKNWLYFMPPNVGESVHEALQRLADDDLVARHKTRFQIVTDFEQFTARDSKTDERIECAFADLPGHYLFFAPMAGLERVEKYPEASADVKAAAKMGKLFERLRESNEFQTPDQLHSLNVFLTRLLFCYFAEDTEIFDKGTFTRLIAEASSEDGDELPELLTTLFRVLNQPLEERAPTLPAHLAQFPYVNGGLFAQELPVPSIRAKARRMMIECGQLNWSQTNPDIFGSMFQAVVDEESRDAFGQHYTSVPNILKVIQPLFLEKLTSELKSARGNRKRLQALLIRLTRLRIFDPAMGSGNFLIIAYKELRRLEMAVFRELEKVSRQNEMFMSGIRLSQFYGIEIDDFAHEIAILSMWLVEHQMNMAFRAEFGHAEPTLPLKQSGNLVLGNSLLEDWQAICPRDEDYEIYICGNPPFIGHGNRSNAQLSEMKSVLGQAIKKYKSLDYVACWFYLAANYCRTGSTEAAFVSTNSLCQGKQASLLWPSIIRQGTKISFAYQTFSWSNSAKKNAGVHVIVVGLTHHEKERSIYKKVNDQWHKETVDNISPYLVRGSNTVISESRKSFLKGARPMLFGNMPNDGGYLLMTTDERDALLAIEPSAQRWIRRLIGADEFIKGKERWCLWLADAHADDIEAMPAVKNLVEQVREKRLLSSDAGTRKLAERPHQFRDLNNPDSYILVPRVTSERRYYAPVGFFNSDVIANDAVQIIPNGTHYDFAILSTRLHMDWLRLVGGRLESRYRYSATIVYNTFPWPDATDAQKAEIERLGRNVLLARECHPGSTMAELYDPDLMPQDLLAAHQALDVAVELLYRDKPFRDMAERQTYLLARYETLIAAEKKSAKSAVEKRKTTRTPKTRVEA</sequence>
<dbReference type="InterPro" id="IPR046816">
    <property type="entry name" value="MmeI_Mtase"/>
</dbReference>
<dbReference type="InterPro" id="IPR046817">
    <property type="entry name" value="MmeI_N"/>
</dbReference>
<evidence type="ECO:0000313" key="12">
    <source>
        <dbReference type="Proteomes" id="UP000281975"/>
    </source>
</evidence>
<feature type="domain" description="MmeI-like C-terminal" evidence="9">
    <location>
        <begin position="815"/>
        <end position="892"/>
    </location>
</feature>
<dbReference type="PANTHER" id="PTHR33841:SF1">
    <property type="entry name" value="DNA METHYLTRANSFERASE A"/>
    <property type="match status" value="1"/>
</dbReference>
<accession>A0A420X1K6</accession>
<feature type="domain" description="MmeI-like N-terminal" evidence="6">
    <location>
        <begin position="16"/>
        <end position="165"/>
    </location>
</feature>
<dbReference type="AlphaFoldDB" id="A0A420X1K6"/>
<name>A0A420X1K6_9GAMM</name>
<dbReference type="Pfam" id="PF20467">
    <property type="entry name" value="MmeI_C"/>
    <property type="match status" value="1"/>
</dbReference>
<dbReference type="Pfam" id="PF20465">
    <property type="entry name" value="MmeI_hel"/>
    <property type="match status" value="1"/>
</dbReference>
<reference evidence="11 12" key="1">
    <citation type="submission" date="2018-10" db="EMBL/GenBank/DDBJ databases">
        <title>Genomic Encyclopedia of Type Strains, Phase IV (KMG-IV): sequencing the most valuable type-strain genomes for metagenomic binning, comparative biology and taxonomic classification.</title>
        <authorList>
            <person name="Goeker M."/>
        </authorList>
    </citation>
    <scope>NUCLEOTIDE SEQUENCE [LARGE SCALE GENOMIC DNA]</scope>
    <source>
        <strain evidence="11 12">DSM 23229</strain>
    </source>
</reference>
<evidence type="ECO:0000259" key="6">
    <source>
        <dbReference type="Pfam" id="PF20464"/>
    </source>
</evidence>
<evidence type="ECO:0000256" key="1">
    <source>
        <dbReference type="ARBA" id="ARBA00011900"/>
    </source>
</evidence>
<dbReference type="InterPro" id="IPR046819">
    <property type="entry name" value="MmeI_hel"/>
</dbReference>
<comment type="caution">
    <text evidence="11">The sequence shown here is derived from an EMBL/GenBank/DDBJ whole genome shotgun (WGS) entry which is preliminary data.</text>
</comment>
<dbReference type="Pfam" id="PF20464">
    <property type="entry name" value="MmeI_N"/>
    <property type="match status" value="1"/>
</dbReference>
<protein>
    <recommendedName>
        <fullName evidence="1">site-specific DNA-methyltransferase (adenine-specific)</fullName>
        <ecNumber evidence="1">2.1.1.72</ecNumber>
    </recommendedName>
</protein>
<gene>
    <name evidence="11" type="ORF">C7446_0443</name>
</gene>